<keyword evidence="3" id="KW-0804">Transcription</keyword>
<keyword evidence="2" id="KW-0238">DNA-binding</keyword>
<dbReference type="Gene3D" id="2.60.120.10">
    <property type="entry name" value="Jelly Rolls"/>
    <property type="match status" value="1"/>
</dbReference>
<reference evidence="5" key="1">
    <citation type="journal article" date="2021" name="PeerJ">
        <title>Extensive microbial diversity within the chicken gut microbiome revealed by metagenomics and culture.</title>
        <authorList>
            <person name="Gilroy R."/>
            <person name="Ravi A."/>
            <person name="Getino M."/>
            <person name="Pursley I."/>
            <person name="Horton D.L."/>
            <person name="Alikhan N.F."/>
            <person name="Baker D."/>
            <person name="Gharbi K."/>
            <person name="Hall N."/>
            <person name="Watson M."/>
            <person name="Adriaenssens E.M."/>
            <person name="Foster-Nyarko E."/>
            <person name="Jarju S."/>
            <person name="Secka A."/>
            <person name="Antonio M."/>
            <person name="Oren A."/>
            <person name="Chaudhuri R.R."/>
            <person name="La Ragione R."/>
            <person name="Hildebrand F."/>
            <person name="Pallen M.J."/>
        </authorList>
    </citation>
    <scope>NUCLEOTIDE SEQUENCE</scope>
    <source>
        <strain evidence="5">CHK199-9574</strain>
    </source>
</reference>
<comment type="caution">
    <text evidence="5">The sequence shown here is derived from an EMBL/GenBank/DDBJ whole genome shotgun (WGS) entry which is preliminary data.</text>
</comment>
<sequence length="288" mass="33862">MKKYYKHTIKNIVQIKNIVTIEYLELPVDYVYPSEKHEFWELVYIDKGSIFYYIDGAPTFMSEGDLFFLSPYQQHSIKGNNERSSNIFVLCFNSVSPFLSMLHNYKTKLQRSEKGILTKLLEEAENTFALPVRKNASYLENSRFGGEQMIKLYMELFLITILRKKNSSKEGNAFFIVDNVAEEIVSSVIAAMKKQVYEKIYIDEICEDIHYSRSYVSKLFKEQTGKSIITYFNELKITEAKKLIRETSCNMAEISDRLNFSDPRYFNLLFKKITKMTPIQYKNSIHRV</sequence>
<dbReference type="PANTHER" id="PTHR43280:SF28">
    <property type="entry name" value="HTH-TYPE TRANSCRIPTIONAL ACTIVATOR RHAS"/>
    <property type="match status" value="1"/>
</dbReference>
<evidence type="ECO:0000256" key="3">
    <source>
        <dbReference type="ARBA" id="ARBA00023163"/>
    </source>
</evidence>
<dbReference type="InterPro" id="IPR014710">
    <property type="entry name" value="RmlC-like_jellyroll"/>
</dbReference>
<dbReference type="InterPro" id="IPR011051">
    <property type="entry name" value="RmlC_Cupin_sf"/>
</dbReference>
<dbReference type="Proteomes" id="UP000824135">
    <property type="component" value="Unassembled WGS sequence"/>
</dbReference>
<dbReference type="Pfam" id="PF02311">
    <property type="entry name" value="AraC_binding"/>
    <property type="match status" value="1"/>
</dbReference>
<dbReference type="Gene3D" id="1.10.10.60">
    <property type="entry name" value="Homeodomain-like"/>
    <property type="match status" value="2"/>
</dbReference>
<dbReference type="PROSITE" id="PS00041">
    <property type="entry name" value="HTH_ARAC_FAMILY_1"/>
    <property type="match status" value="1"/>
</dbReference>
<dbReference type="PROSITE" id="PS01124">
    <property type="entry name" value="HTH_ARAC_FAMILY_2"/>
    <property type="match status" value="1"/>
</dbReference>
<dbReference type="SMART" id="SM00342">
    <property type="entry name" value="HTH_ARAC"/>
    <property type="match status" value="1"/>
</dbReference>
<dbReference type="GO" id="GO:0043565">
    <property type="term" value="F:sequence-specific DNA binding"/>
    <property type="evidence" value="ECO:0007669"/>
    <property type="project" value="InterPro"/>
</dbReference>
<dbReference type="InterPro" id="IPR018060">
    <property type="entry name" value="HTH_AraC"/>
</dbReference>
<gene>
    <name evidence="5" type="ORF">H9728_02250</name>
</gene>
<reference evidence="5" key="2">
    <citation type="submission" date="2021-04" db="EMBL/GenBank/DDBJ databases">
        <authorList>
            <person name="Gilroy R."/>
        </authorList>
    </citation>
    <scope>NUCLEOTIDE SEQUENCE</scope>
    <source>
        <strain evidence="5">CHK199-9574</strain>
    </source>
</reference>
<accession>A0A9D1Z7F5</accession>
<evidence type="ECO:0000313" key="5">
    <source>
        <dbReference type="EMBL" id="HIY77842.1"/>
    </source>
</evidence>
<dbReference type="InterPro" id="IPR003313">
    <property type="entry name" value="AraC-bd"/>
</dbReference>
<dbReference type="PANTHER" id="PTHR43280">
    <property type="entry name" value="ARAC-FAMILY TRANSCRIPTIONAL REGULATOR"/>
    <property type="match status" value="1"/>
</dbReference>
<feature type="domain" description="HTH araC/xylS-type" evidence="4">
    <location>
        <begin position="186"/>
        <end position="284"/>
    </location>
</feature>
<dbReference type="InterPro" id="IPR018062">
    <property type="entry name" value="HTH_AraC-typ_CS"/>
</dbReference>
<dbReference type="SUPFAM" id="SSF46689">
    <property type="entry name" value="Homeodomain-like"/>
    <property type="match status" value="2"/>
</dbReference>
<name>A0A9D1Z7F5_9FIRM</name>
<dbReference type="Pfam" id="PF12833">
    <property type="entry name" value="HTH_18"/>
    <property type="match status" value="1"/>
</dbReference>
<evidence type="ECO:0000259" key="4">
    <source>
        <dbReference type="PROSITE" id="PS01124"/>
    </source>
</evidence>
<evidence type="ECO:0000256" key="1">
    <source>
        <dbReference type="ARBA" id="ARBA00023015"/>
    </source>
</evidence>
<dbReference type="InterPro" id="IPR009057">
    <property type="entry name" value="Homeodomain-like_sf"/>
</dbReference>
<dbReference type="AlphaFoldDB" id="A0A9D1Z7F5"/>
<evidence type="ECO:0000256" key="2">
    <source>
        <dbReference type="ARBA" id="ARBA00023125"/>
    </source>
</evidence>
<organism evidence="5 6">
    <name type="scientific">Candidatus Borkfalkia excrementavium</name>
    <dbReference type="NCBI Taxonomy" id="2838505"/>
    <lineage>
        <taxon>Bacteria</taxon>
        <taxon>Bacillati</taxon>
        <taxon>Bacillota</taxon>
        <taxon>Clostridia</taxon>
        <taxon>Christensenellales</taxon>
        <taxon>Christensenellaceae</taxon>
        <taxon>Candidatus Borkfalkia</taxon>
    </lineage>
</organism>
<proteinExistence type="predicted"/>
<dbReference type="GO" id="GO:0003700">
    <property type="term" value="F:DNA-binding transcription factor activity"/>
    <property type="evidence" value="ECO:0007669"/>
    <property type="project" value="InterPro"/>
</dbReference>
<dbReference type="EMBL" id="DXCO01000019">
    <property type="protein sequence ID" value="HIY77842.1"/>
    <property type="molecule type" value="Genomic_DNA"/>
</dbReference>
<evidence type="ECO:0000313" key="6">
    <source>
        <dbReference type="Proteomes" id="UP000824135"/>
    </source>
</evidence>
<protein>
    <submittedName>
        <fullName evidence="5">AraC family transcriptional regulator</fullName>
    </submittedName>
</protein>
<keyword evidence="1" id="KW-0805">Transcription regulation</keyword>
<dbReference type="SUPFAM" id="SSF51182">
    <property type="entry name" value="RmlC-like cupins"/>
    <property type="match status" value="1"/>
</dbReference>